<dbReference type="OMA" id="CACLVIT"/>
<dbReference type="Gene3D" id="1.10.110.10">
    <property type="entry name" value="Plant lipid-transfer and hydrophobic proteins"/>
    <property type="match status" value="1"/>
</dbReference>
<dbReference type="OrthoDB" id="1914452at2759"/>
<dbReference type="InterPro" id="IPR036312">
    <property type="entry name" value="Bifun_inhib/LTP/seed_sf"/>
</dbReference>
<dbReference type="AlphaFoldDB" id="A0A835DBR9"/>
<comment type="caution">
    <text evidence="8">The sequence shown here is derived from an EMBL/GenBank/DDBJ whole genome shotgun (WGS) entry which is preliminary data.</text>
</comment>
<evidence type="ECO:0000313" key="8">
    <source>
        <dbReference type="EMBL" id="KAF8394384.1"/>
    </source>
</evidence>
<dbReference type="Pfam" id="PF14368">
    <property type="entry name" value="LTP_2"/>
    <property type="match status" value="1"/>
</dbReference>
<keyword evidence="4" id="KW-0325">Glycoprotein</keyword>
<feature type="compositionally biased region" description="Low complexity" evidence="5">
    <location>
        <begin position="134"/>
        <end position="156"/>
    </location>
</feature>
<keyword evidence="3" id="KW-1015">Disulfide bond</keyword>
<name>A0A835DBR9_TETSI</name>
<feature type="compositionally biased region" description="Polar residues" evidence="5">
    <location>
        <begin position="157"/>
        <end position="178"/>
    </location>
</feature>
<evidence type="ECO:0000313" key="9">
    <source>
        <dbReference type="Proteomes" id="UP000655225"/>
    </source>
</evidence>
<accession>A0A835DBR9</accession>
<organism evidence="8 9">
    <name type="scientific">Tetracentron sinense</name>
    <name type="common">Spur-leaf</name>
    <dbReference type="NCBI Taxonomy" id="13715"/>
    <lineage>
        <taxon>Eukaryota</taxon>
        <taxon>Viridiplantae</taxon>
        <taxon>Streptophyta</taxon>
        <taxon>Embryophyta</taxon>
        <taxon>Tracheophyta</taxon>
        <taxon>Spermatophyta</taxon>
        <taxon>Magnoliopsida</taxon>
        <taxon>Trochodendrales</taxon>
        <taxon>Trochodendraceae</taxon>
        <taxon>Tetracentron</taxon>
    </lineage>
</organism>
<feature type="domain" description="Bifunctional inhibitor/plant lipid transfer protein/seed storage helical" evidence="7">
    <location>
        <begin position="33"/>
        <end position="110"/>
    </location>
</feature>
<evidence type="ECO:0000256" key="4">
    <source>
        <dbReference type="ARBA" id="ARBA00023180"/>
    </source>
</evidence>
<comment type="similarity">
    <text evidence="1">Belongs to the plant LTP family.</text>
</comment>
<keyword evidence="9" id="KW-1185">Reference proteome</keyword>
<dbReference type="PANTHER" id="PTHR33044">
    <property type="entry name" value="BIFUNCTIONAL INHIBITOR/LIPID-TRANSFER PROTEIN/SEED STORAGE 2S ALBUMIN SUPERFAMILY PROTEIN-RELATED"/>
    <property type="match status" value="1"/>
</dbReference>
<gene>
    <name evidence="8" type="ORF">HHK36_020592</name>
</gene>
<protein>
    <recommendedName>
        <fullName evidence="7">Bifunctional inhibitor/plant lipid transfer protein/seed storage helical domain-containing protein</fullName>
    </recommendedName>
</protein>
<dbReference type="InterPro" id="IPR043325">
    <property type="entry name" value="LTSS"/>
</dbReference>
<keyword evidence="2" id="KW-0732">Signal</keyword>
<evidence type="ECO:0000256" key="5">
    <source>
        <dbReference type="SAM" id="MobiDB-lite"/>
    </source>
</evidence>
<evidence type="ECO:0000259" key="7">
    <source>
        <dbReference type="SMART" id="SM00499"/>
    </source>
</evidence>
<keyword evidence="6" id="KW-0812">Transmembrane</keyword>
<sequence length="211" mass="21149">MEGFKGFGSLIAVSVMVFGVSILPVYGQIGTPCTASMITSFTPCMNFITGSTGNGSSPTASCCSSLKSLVSGSSECACLIVTGNVPLPINRTVAISLPRACNMGSVPLHCKSSGSPLAAPGPLALGPTPPPTDAPSSSSKDSSAPESASPAMSPQSDTTLPITPASSPVDSETPTTTGIRPVLTPSAANPSHISSPSLLIFVLGIMISKFY</sequence>
<keyword evidence="6" id="KW-1133">Transmembrane helix</keyword>
<reference evidence="8 9" key="1">
    <citation type="submission" date="2020-04" db="EMBL/GenBank/DDBJ databases">
        <title>Plant Genome Project.</title>
        <authorList>
            <person name="Zhang R.-G."/>
        </authorList>
    </citation>
    <scope>NUCLEOTIDE SEQUENCE [LARGE SCALE GENOMIC DNA]</scope>
    <source>
        <strain evidence="8">YNK0</strain>
        <tissue evidence="8">Leaf</tissue>
    </source>
</reference>
<dbReference type="Proteomes" id="UP000655225">
    <property type="component" value="Unassembled WGS sequence"/>
</dbReference>
<evidence type="ECO:0000256" key="3">
    <source>
        <dbReference type="ARBA" id="ARBA00023157"/>
    </source>
</evidence>
<keyword evidence="6" id="KW-0472">Membrane</keyword>
<evidence type="ECO:0000256" key="2">
    <source>
        <dbReference type="ARBA" id="ARBA00022729"/>
    </source>
</evidence>
<dbReference type="SMART" id="SM00499">
    <property type="entry name" value="AAI"/>
    <property type="match status" value="1"/>
</dbReference>
<evidence type="ECO:0000256" key="6">
    <source>
        <dbReference type="SAM" id="Phobius"/>
    </source>
</evidence>
<dbReference type="EMBL" id="JABCRI010000014">
    <property type="protein sequence ID" value="KAF8394384.1"/>
    <property type="molecule type" value="Genomic_DNA"/>
</dbReference>
<dbReference type="CDD" id="cd00010">
    <property type="entry name" value="AAI_LTSS"/>
    <property type="match status" value="1"/>
</dbReference>
<feature type="transmembrane region" description="Helical" evidence="6">
    <location>
        <begin position="7"/>
        <end position="27"/>
    </location>
</feature>
<evidence type="ECO:0000256" key="1">
    <source>
        <dbReference type="ARBA" id="ARBA00009748"/>
    </source>
</evidence>
<dbReference type="InterPro" id="IPR016140">
    <property type="entry name" value="Bifunc_inhib/LTP/seed_store"/>
</dbReference>
<proteinExistence type="inferred from homology"/>
<dbReference type="SUPFAM" id="SSF47699">
    <property type="entry name" value="Bifunctional inhibitor/lipid-transfer protein/seed storage 2S albumin"/>
    <property type="match status" value="1"/>
</dbReference>
<feature type="region of interest" description="Disordered" evidence="5">
    <location>
        <begin position="119"/>
        <end position="190"/>
    </location>
</feature>